<dbReference type="AlphaFoldDB" id="A0A7X6MF14"/>
<dbReference type="Proteomes" id="UP000553209">
    <property type="component" value="Unassembled WGS sequence"/>
</dbReference>
<evidence type="ECO:0008006" key="5">
    <source>
        <dbReference type="Google" id="ProtNLM"/>
    </source>
</evidence>
<evidence type="ECO:0000313" key="3">
    <source>
        <dbReference type="EMBL" id="NKY99602.1"/>
    </source>
</evidence>
<organism evidence="3 4">
    <name type="scientific">Nocardiopsis alborubida</name>
    <dbReference type="NCBI Taxonomy" id="146802"/>
    <lineage>
        <taxon>Bacteria</taxon>
        <taxon>Bacillati</taxon>
        <taxon>Actinomycetota</taxon>
        <taxon>Actinomycetes</taxon>
        <taxon>Streptosporangiales</taxon>
        <taxon>Nocardiopsidaceae</taxon>
        <taxon>Nocardiopsis</taxon>
    </lineage>
</organism>
<feature type="transmembrane region" description="Helical" evidence="2">
    <location>
        <begin position="7"/>
        <end position="27"/>
    </location>
</feature>
<dbReference type="EMBL" id="JAAXPG010000017">
    <property type="protein sequence ID" value="NKY99602.1"/>
    <property type="molecule type" value="Genomic_DNA"/>
</dbReference>
<comment type="caution">
    <text evidence="3">The sequence shown here is derived from an EMBL/GenBank/DDBJ whole genome shotgun (WGS) entry which is preliminary data.</text>
</comment>
<protein>
    <recommendedName>
        <fullName evidence="5">PepSY domain-containing protein</fullName>
    </recommendedName>
</protein>
<keyword evidence="2" id="KW-0472">Membrane</keyword>
<dbReference type="RefSeq" id="WP_061083665.1">
    <property type="nucleotide sequence ID" value="NZ_JAAXPG010000017.1"/>
</dbReference>
<accession>A0A7X6MF14</accession>
<evidence type="ECO:0000256" key="1">
    <source>
        <dbReference type="SAM" id="MobiDB-lite"/>
    </source>
</evidence>
<reference evidence="3 4" key="1">
    <citation type="submission" date="2020-04" db="EMBL/GenBank/DDBJ databases">
        <title>MicrobeNet Type strains.</title>
        <authorList>
            <person name="Nicholson A.C."/>
        </authorList>
    </citation>
    <scope>NUCLEOTIDE SEQUENCE [LARGE SCALE GENOMIC DNA]</scope>
    <source>
        <strain evidence="3 4">ATCC 23612</strain>
    </source>
</reference>
<feature type="compositionally biased region" description="Polar residues" evidence="1">
    <location>
        <begin position="56"/>
        <end position="66"/>
    </location>
</feature>
<sequence>MQTKTIIILSSSVAAGLLAVGTVGYVVTGDPEQEVAPIELTGVTAGADSGTGGNGQPQQSEPSTRSVDGLEQLVGELRAGDDIDDWSVSGVEVDFGPEEWLLTDPELEDFDGNGTVEPLLDELRGLEGTEVTLGVRYEADDDGDDEGEERDDADVFTVNGADFRDTDGGPAPWQNTDEQAAADRETVSANAAAAVGEGATTVDVERQDEDGWDGWEAEVRGADGQEYDVILDAAGEAVDVRAED</sequence>
<keyword evidence="4" id="KW-1185">Reference proteome</keyword>
<gene>
    <name evidence="3" type="ORF">HGB44_18320</name>
</gene>
<feature type="region of interest" description="Disordered" evidence="1">
    <location>
        <begin position="43"/>
        <end position="68"/>
    </location>
</feature>
<keyword evidence="2" id="KW-0812">Transmembrane</keyword>
<dbReference type="Gene3D" id="3.30.505.20">
    <property type="match status" value="1"/>
</dbReference>
<name>A0A7X6MF14_9ACTN</name>
<evidence type="ECO:0000313" key="4">
    <source>
        <dbReference type="Proteomes" id="UP000553209"/>
    </source>
</evidence>
<proteinExistence type="predicted"/>
<keyword evidence="2" id="KW-1133">Transmembrane helix</keyword>
<evidence type="ECO:0000256" key="2">
    <source>
        <dbReference type="SAM" id="Phobius"/>
    </source>
</evidence>